<evidence type="ECO:0000313" key="1">
    <source>
        <dbReference type="EMBL" id="EAR26958.1"/>
    </source>
</evidence>
<dbReference type="SUPFAM" id="SSF53850">
    <property type="entry name" value="Periplasmic binding protein-like II"/>
    <property type="match status" value="1"/>
</dbReference>
<proteinExistence type="predicted"/>
<dbReference type="eggNOG" id="ENOG50331SE">
    <property type="taxonomic scope" value="Bacteria"/>
</dbReference>
<name>A4CEE6_9GAMM</name>
<dbReference type="EMBL" id="AAOH01000008">
    <property type="protein sequence ID" value="EAR26958.1"/>
    <property type="molecule type" value="Genomic_DNA"/>
</dbReference>
<organism evidence="1 2">
    <name type="scientific">Pseudoalteromonas tunicata D2</name>
    <dbReference type="NCBI Taxonomy" id="87626"/>
    <lineage>
        <taxon>Bacteria</taxon>
        <taxon>Pseudomonadati</taxon>
        <taxon>Pseudomonadota</taxon>
        <taxon>Gammaproteobacteria</taxon>
        <taxon>Alteromonadales</taxon>
        <taxon>Pseudoalteromonadaceae</taxon>
        <taxon>Pseudoalteromonas</taxon>
    </lineage>
</organism>
<evidence type="ECO:0000313" key="2">
    <source>
        <dbReference type="Proteomes" id="UP000006201"/>
    </source>
</evidence>
<reference evidence="1 2" key="1">
    <citation type="submission" date="2006-02" db="EMBL/GenBank/DDBJ databases">
        <authorList>
            <person name="Moran M.A."/>
            <person name="Kjelleberg S."/>
            <person name="Egan S."/>
            <person name="Saunders N."/>
            <person name="Thomas T."/>
            <person name="Ferriera S."/>
            <person name="Johnson J."/>
            <person name="Kravitz S."/>
            <person name="Halpern A."/>
            <person name="Remington K."/>
            <person name="Beeson K."/>
            <person name="Tran B."/>
            <person name="Rogers Y.-H."/>
            <person name="Friedman R."/>
            <person name="Venter J.C."/>
        </authorList>
    </citation>
    <scope>NUCLEOTIDE SEQUENCE [LARGE SCALE GENOMIC DNA]</scope>
    <source>
        <strain evidence="1 2">D2</strain>
    </source>
</reference>
<evidence type="ECO:0008006" key="3">
    <source>
        <dbReference type="Google" id="ProtNLM"/>
    </source>
</evidence>
<dbReference type="Gene3D" id="3.40.190.10">
    <property type="entry name" value="Periplasmic binding protein-like II"/>
    <property type="match status" value="1"/>
</dbReference>
<keyword evidence="2" id="KW-1185">Reference proteome</keyword>
<gene>
    <name evidence="1" type="ORF">PTD2_10268</name>
</gene>
<dbReference type="AlphaFoldDB" id="A4CEE6"/>
<comment type="caution">
    <text evidence="1">The sequence shown here is derived from an EMBL/GenBank/DDBJ whole genome shotgun (WGS) entry which is preliminary data.</text>
</comment>
<accession>A4CEE6</accession>
<protein>
    <recommendedName>
        <fullName evidence="3">Solute-binding protein family 3/N-terminal domain-containing protein</fullName>
    </recommendedName>
</protein>
<sequence length="216" mass="24475">MADKYQTVTFGLYDFPPDIIINAKGQCDGPAVKQLKKLFMFTSLSLNINCVDPARLYKLFAKGEVDMLLNIASTKALIGQSTVIQPQFHYINLAIASNKNLPDSRTISAIRSYDYEGHRILLSDQGFKFVDLKNGPDALELFALGRVAHHIGYIKEREMLDFHDEKHLKPADIEFKSLEKLPTYIHVSNQSVHKELIIEQLNKLISSRACSNLYDC</sequence>
<dbReference type="HOGENOM" id="CLU_1276736_0_0_6"/>
<dbReference type="Proteomes" id="UP000006201">
    <property type="component" value="Unassembled WGS sequence"/>
</dbReference>